<sequence length="210" mass="22016">MKRVIKVDDYYSTLLETAGGWIQAGGAAIVSVGGTTLASTSEDSSVEKGLKLVALGNGIEASGNALQAIGREKASFEKRTTLTILGAWLQAAGNITNVAAALLILDEEEENGFKLDVVGDSVQFLGALSETAGLRSSEETPFLKTLVSGNLIQSFGLLIEAIGALYNVKGQIKLGERIKAIGNYIQTAGVTIAAIGLTEKLESEVQPFFH</sequence>
<evidence type="ECO:0000313" key="2">
    <source>
        <dbReference type="Proteomes" id="UP000323317"/>
    </source>
</evidence>
<accession>A0A5D4K8V9</accession>
<dbReference type="AlphaFoldDB" id="A0A5D4K8V9"/>
<dbReference type="RefSeq" id="WP_148948487.1">
    <property type="nucleotide sequence ID" value="NZ_JBNILU010000033.1"/>
</dbReference>
<evidence type="ECO:0000313" key="1">
    <source>
        <dbReference type="EMBL" id="TYR73175.1"/>
    </source>
</evidence>
<name>A0A5D4K8V9_9BACI</name>
<dbReference type="Pfam" id="PF22116">
    <property type="entry name" value="DUF6944"/>
    <property type="match status" value="1"/>
</dbReference>
<organism evidence="1 2">
    <name type="scientific">Rossellomorea vietnamensis</name>
    <dbReference type="NCBI Taxonomy" id="218284"/>
    <lineage>
        <taxon>Bacteria</taxon>
        <taxon>Bacillati</taxon>
        <taxon>Bacillota</taxon>
        <taxon>Bacilli</taxon>
        <taxon>Bacillales</taxon>
        <taxon>Bacillaceae</taxon>
        <taxon>Rossellomorea</taxon>
    </lineage>
</organism>
<protein>
    <submittedName>
        <fullName evidence="1">Uncharacterized protein</fullName>
    </submittedName>
</protein>
<reference evidence="1 2" key="1">
    <citation type="submission" date="2019-08" db="EMBL/GenBank/DDBJ databases">
        <title>Bacillus genomes from the desert of Cuatro Cienegas, Coahuila.</title>
        <authorList>
            <person name="Olmedo-Alvarez G."/>
        </authorList>
    </citation>
    <scope>NUCLEOTIDE SEQUENCE [LARGE SCALE GENOMIC DNA]</scope>
    <source>
        <strain evidence="1 2">CH40_1T</strain>
    </source>
</reference>
<comment type="caution">
    <text evidence="1">The sequence shown here is derived from an EMBL/GenBank/DDBJ whole genome shotgun (WGS) entry which is preliminary data.</text>
</comment>
<dbReference type="Proteomes" id="UP000323317">
    <property type="component" value="Unassembled WGS sequence"/>
</dbReference>
<gene>
    <name evidence="1" type="ORF">FZC79_19945</name>
</gene>
<proteinExistence type="predicted"/>
<dbReference type="InterPro" id="IPR054224">
    <property type="entry name" value="DUF6944"/>
</dbReference>
<dbReference type="EMBL" id="VTEH01000021">
    <property type="protein sequence ID" value="TYR73175.1"/>
    <property type="molecule type" value="Genomic_DNA"/>
</dbReference>